<dbReference type="AlphaFoldDB" id="A0A493T576"/>
<evidence type="ECO:0000313" key="5">
    <source>
        <dbReference type="Proteomes" id="UP000016666"/>
    </source>
</evidence>
<evidence type="ECO:0000256" key="3">
    <source>
        <dbReference type="SAM" id="MobiDB-lite"/>
    </source>
</evidence>
<comment type="similarity">
    <text evidence="1">Belongs to the inositol monophosphatase superfamily.</text>
</comment>
<dbReference type="Pfam" id="PF00459">
    <property type="entry name" value="Inositol_P"/>
    <property type="match status" value="1"/>
</dbReference>
<keyword evidence="5" id="KW-1185">Reference proteome</keyword>
<dbReference type="Proteomes" id="UP000016666">
    <property type="component" value="Unassembled WGS sequence"/>
</dbReference>
<feature type="region of interest" description="Disordered" evidence="3">
    <location>
        <begin position="372"/>
        <end position="406"/>
    </location>
</feature>
<dbReference type="OMA" id="KGSTFRW"/>
<accession>A0A493T576</accession>
<dbReference type="PANTHER" id="PTHR43028:SF3">
    <property type="entry name" value="INOSITOL POLYPHOSPHATE 1-PHOSPHATASE"/>
    <property type="match status" value="1"/>
</dbReference>
<dbReference type="PANTHER" id="PTHR43028">
    <property type="entry name" value="3'(2'),5'-BISPHOSPHATE NUCLEOTIDASE 1"/>
    <property type="match status" value="1"/>
</dbReference>
<name>A0A493T576_ANAPP</name>
<dbReference type="Ensembl" id="ENSAPLT00000044137.1">
    <property type="protein sequence ID" value="ENSAPLP00000021042.1"/>
    <property type="gene ID" value="ENSAPLG00000026184.1"/>
</dbReference>
<keyword evidence="2" id="KW-0460">Magnesium</keyword>
<comment type="cofactor">
    <cofactor evidence="2">
        <name>Mg(2+)</name>
        <dbReference type="ChEBI" id="CHEBI:18420"/>
    </cofactor>
</comment>
<dbReference type="InterPro" id="IPR020550">
    <property type="entry name" value="Inositol_monophosphatase_CS"/>
</dbReference>
<dbReference type="GeneTree" id="ENSGT00940000156785"/>
<dbReference type="Gene3D" id="4.10.460.10">
    <property type="entry name" value="Inositol Polyphosphate 1-phosphatase, domain 1"/>
    <property type="match status" value="1"/>
</dbReference>
<evidence type="ECO:0000256" key="2">
    <source>
        <dbReference type="PIRSR" id="PIRSR600760-2"/>
    </source>
</evidence>
<dbReference type="InterPro" id="IPR044897">
    <property type="entry name" value="INPP1_dom_1"/>
</dbReference>
<organism evidence="4 5">
    <name type="scientific">Anas platyrhynchos platyrhynchos</name>
    <name type="common">Northern mallard</name>
    <dbReference type="NCBI Taxonomy" id="8840"/>
    <lineage>
        <taxon>Eukaryota</taxon>
        <taxon>Metazoa</taxon>
        <taxon>Chordata</taxon>
        <taxon>Craniata</taxon>
        <taxon>Vertebrata</taxon>
        <taxon>Euteleostomi</taxon>
        <taxon>Archelosauria</taxon>
        <taxon>Archosauria</taxon>
        <taxon>Dinosauria</taxon>
        <taxon>Saurischia</taxon>
        <taxon>Theropoda</taxon>
        <taxon>Coelurosauria</taxon>
        <taxon>Aves</taxon>
        <taxon>Neognathae</taxon>
        <taxon>Galloanserae</taxon>
        <taxon>Anseriformes</taxon>
        <taxon>Anatidae</taxon>
        <taxon>Anatinae</taxon>
        <taxon>Anas</taxon>
    </lineage>
</organism>
<dbReference type="Gene3D" id="3.40.190.80">
    <property type="match status" value="1"/>
</dbReference>
<dbReference type="PROSITE" id="PS00630">
    <property type="entry name" value="IMP_2"/>
    <property type="match status" value="1"/>
</dbReference>
<reference evidence="5" key="1">
    <citation type="submission" date="2017-10" db="EMBL/GenBank/DDBJ databases">
        <title>A new Pekin duck reference genome.</title>
        <authorList>
            <person name="Hou Z.-C."/>
            <person name="Zhou Z.-K."/>
            <person name="Zhu F."/>
            <person name="Hou S.-S."/>
        </authorList>
    </citation>
    <scope>NUCLEOTIDE SEQUENCE [LARGE SCALE GENOMIC DNA]</scope>
</reference>
<reference evidence="4" key="3">
    <citation type="submission" date="2025-09" db="UniProtKB">
        <authorList>
            <consortium name="Ensembl"/>
        </authorList>
    </citation>
    <scope>IDENTIFICATION</scope>
</reference>
<dbReference type="GO" id="GO:0046872">
    <property type="term" value="F:metal ion binding"/>
    <property type="evidence" value="ECO:0007669"/>
    <property type="project" value="UniProtKB-KW"/>
</dbReference>
<feature type="binding site" evidence="2">
    <location>
        <position position="153"/>
    </location>
    <ligand>
        <name>Mg(2+)</name>
        <dbReference type="ChEBI" id="CHEBI:18420"/>
        <label>1</label>
        <note>catalytic</note>
    </ligand>
</feature>
<dbReference type="GO" id="GO:0004441">
    <property type="term" value="F:inositol-1,4-bisphosphate 1-phosphatase activity"/>
    <property type="evidence" value="ECO:0007669"/>
    <property type="project" value="TreeGrafter"/>
</dbReference>
<evidence type="ECO:0008006" key="6">
    <source>
        <dbReference type="Google" id="ProtNLM"/>
    </source>
</evidence>
<evidence type="ECO:0000313" key="4">
    <source>
        <dbReference type="Ensembl" id="ENSAPLP00000021042.1"/>
    </source>
</evidence>
<feature type="binding site" evidence="2">
    <location>
        <position position="299"/>
    </location>
    <ligand>
        <name>Mg(2+)</name>
        <dbReference type="ChEBI" id="CHEBI:18420"/>
        <label>1</label>
        <note>catalytic</note>
    </ligand>
</feature>
<proteinExistence type="inferred from homology"/>
<dbReference type="Gene3D" id="3.30.540.10">
    <property type="entry name" value="Fructose-1,6-Bisphosphatase, subunit A, domain 1"/>
    <property type="match status" value="1"/>
</dbReference>
<evidence type="ECO:0000256" key="1">
    <source>
        <dbReference type="ARBA" id="ARBA00009759"/>
    </source>
</evidence>
<dbReference type="InterPro" id="IPR000760">
    <property type="entry name" value="Inositol_monophosphatase-like"/>
</dbReference>
<dbReference type="InterPro" id="IPR050725">
    <property type="entry name" value="CysQ/Inositol_MonoPase"/>
</dbReference>
<protein>
    <recommendedName>
        <fullName evidence="6">Inositol polyphosphate-1-phosphatase</fullName>
    </recommendedName>
</protein>
<keyword evidence="2" id="KW-0479">Metal-binding</keyword>
<feature type="binding site" evidence="2">
    <location>
        <position position="79"/>
    </location>
    <ligand>
        <name>Mg(2+)</name>
        <dbReference type="ChEBI" id="CHEBI:18420"/>
        <label>1</label>
        <note>catalytic</note>
    </ligand>
</feature>
<dbReference type="STRING" id="8840.ENSAPLP00000021042"/>
<sequence length="406" mass="41964">MAGLLKALVSASEKAADIARLCRHEEPLFQLLVAEKTGADKNRRFLQDFKTLADVLIQEVIKHDLGTEFPELQGHIGGEESNEFTNAQGETVAVRVCGTVGETAALLGSVLAPEQAAAELLAAAAHRDVVLGDTVLDGVALSIPPGDLAIWIDPIDSTNEYIGGREDVAPVDGISPAGLCSALVLIGAYDRRSGCPVLGVINEPFFCRDPLTHRWQGRYHWGIAYQDTRLCSLSPPPPPRPPPRVVLSRAEGPGVRAALDPLCGGRLRFAAGAGYKMLCVILGLADAYVLSEGSTFAWDACAPHAILRALGGGHGGPGRGPAGTAGLAMALEGGMKCVKFLVFIFNFIFWVSAGPGGGGRGAGGGGGYRARGGGGGGIFPTEPPEGAPSGTPAGSSRRPLVALPPS</sequence>
<feature type="binding site" evidence="2">
    <location>
        <position position="156"/>
    </location>
    <ligand>
        <name>Mg(2+)</name>
        <dbReference type="ChEBI" id="CHEBI:18420"/>
        <label>1</label>
        <note>catalytic</note>
    </ligand>
</feature>
<feature type="binding site" evidence="2">
    <location>
        <position position="155"/>
    </location>
    <ligand>
        <name>Mg(2+)</name>
        <dbReference type="ChEBI" id="CHEBI:18420"/>
        <label>1</label>
        <note>catalytic</note>
    </ligand>
</feature>
<dbReference type="GO" id="GO:0046854">
    <property type="term" value="P:phosphatidylinositol phosphate biosynthetic process"/>
    <property type="evidence" value="ECO:0007669"/>
    <property type="project" value="InterPro"/>
</dbReference>
<dbReference type="SUPFAM" id="SSF56655">
    <property type="entry name" value="Carbohydrate phosphatase"/>
    <property type="match status" value="1"/>
</dbReference>
<reference evidence="4" key="2">
    <citation type="submission" date="2025-08" db="UniProtKB">
        <authorList>
            <consortium name="Ensembl"/>
        </authorList>
    </citation>
    <scope>IDENTIFICATION</scope>
</reference>